<gene>
    <name evidence="3" type="ORF">PHYEVI_LOCUS10479</name>
</gene>
<dbReference type="Proteomes" id="UP001153712">
    <property type="component" value="Chromosome 7"/>
</dbReference>
<dbReference type="OrthoDB" id="7881616at2759"/>
<keyword evidence="2" id="KW-0560">Oxidoreductase</keyword>
<dbReference type="Gene3D" id="3.30.1370.60">
    <property type="entry name" value="Hypothetical oxidoreductase yiak, domain 2"/>
    <property type="match status" value="1"/>
</dbReference>
<protein>
    <recommendedName>
        <fullName evidence="5">Malate dehydrogenase</fullName>
    </recommendedName>
</protein>
<evidence type="ECO:0000256" key="1">
    <source>
        <dbReference type="ARBA" id="ARBA00006056"/>
    </source>
</evidence>
<dbReference type="InterPro" id="IPR003767">
    <property type="entry name" value="Malate/L-lactate_DH-like"/>
</dbReference>
<dbReference type="InterPro" id="IPR036111">
    <property type="entry name" value="Mal/L-sulfo/L-lacto_DH-like_sf"/>
</dbReference>
<dbReference type="PANTHER" id="PTHR11091">
    <property type="entry name" value="OXIDOREDUCTASE-RELATED"/>
    <property type="match status" value="1"/>
</dbReference>
<dbReference type="InterPro" id="IPR043144">
    <property type="entry name" value="Mal/L-sulf/L-lact_DH-like_ah"/>
</dbReference>
<dbReference type="GO" id="GO:0016491">
    <property type="term" value="F:oxidoreductase activity"/>
    <property type="evidence" value="ECO:0007669"/>
    <property type="project" value="UniProtKB-KW"/>
</dbReference>
<evidence type="ECO:0008006" key="5">
    <source>
        <dbReference type="Google" id="ProtNLM"/>
    </source>
</evidence>
<comment type="similarity">
    <text evidence="1">Belongs to the LDH2/MDH2 oxidoreductase family.</text>
</comment>
<dbReference type="EMBL" id="OU900100">
    <property type="protein sequence ID" value="CAG9864222.1"/>
    <property type="molecule type" value="Genomic_DNA"/>
</dbReference>
<evidence type="ECO:0000256" key="2">
    <source>
        <dbReference type="ARBA" id="ARBA00023002"/>
    </source>
</evidence>
<organism evidence="3 4">
    <name type="scientific">Phyllotreta striolata</name>
    <name type="common">Striped flea beetle</name>
    <name type="synonym">Crioceris striolata</name>
    <dbReference type="NCBI Taxonomy" id="444603"/>
    <lineage>
        <taxon>Eukaryota</taxon>
        <taxon>Metazoa</taxon>
        <taxon>Ecdysozoa</taxon>
        <taxon>Arthropoda</taxon>
        <taxon>Hexapoda</taxon>
        <taxon>Insecta</taxon>
        <taxon>Pterygota</taxon>
        <taxon>Neoptera</taxon>
        <taxon>Endopterygota</taxon>
        <taxon>Coleoptera</taxon>
        <taxon>Polyphaga</taxon>
        <taxon>Cucujiformia</taxon>
        <taxon>Chrysomeloidea</taxon>
        <taxon>Chrysomelidae</taxon>
        <taxon>Galerucinae</taxon>
        <taxon>Alticini</taxon>
        <taxon>Phyllotreta</taxon>
    </lineage>
</organism>
<evidence type="ECO:0000313" key="4">
    <source>
        <dbReference type="Proteomes" id="UP001153712"/>
    </source>
</evidence>
<name>A0A9N9TYA0_PHYSR</name>
<dbReference type="Pfam" id="PF02615">
    <property type="entry name" value="Ldh_2"/>
    <property type="match status" value="1"/>
</dbReference>
<dbReference type="InterPro" id="IPR043143">
    <property type="entry name" value="Mal/L-sulf/L-lact_DH-like_NADP"/>
</dbReference>
<keyword evidence="4" id="KW-1185">Reference proteome</keyword>
<accession>A0A9N9TYA0</accession>
<proteinExistence type="inferred from homology"/>
<sequence>MFSKNIKTFTFLFSSSTKSARCCERDFIRKMSLSPNKDERPKITPLKESRRFMIDCLKAVGAQQKHAEIVADNLLEADHRGHYSHGMNRLENYINDVEKGFSVANATPTIEKETTATAVVNANNGFGAVSGQFCMDLAIKKAEEAGIGIVTSHNANHYGIAGIYCLQALKKGLIGFSCTNTSPLMVPTRAKKAALGTNPIALGVPGLQGDDFLLDFATTAVAVGKIEIQQRKHQPIPEGWALNENGRVETDSTKAFAASRLLPLGGVEKTSGYKGYGLGMLVEIFCGILSGSSYGPNIRSWTNPNAKANLGHCFMALDPKAFAEGVEERMSDLMNTIRNMEPVDPSLPVLVHGDAERNHMEKVQKLGGLSYVYNQHETNKRLAERLNVAPMQSI</sequence>
<dbReference type="SUPFAM" id="SSF89733">
    <property type="entry name" value="L-sulfolactate dehydrogenase-like"/>
    <property type="match status" value="1"/>
</dbReference>
<evidence type="ECO:0000313" key="3">
    <source>
        <dbReference type="EMBL" id="CAG9864222.1"/>
    </source>
</evidence>
<dbReference type="AlphaFoldDB" id="A0A9N9TYA0"/>
<dbReference type="Gene3D" id="1.10.1530.10">
    <property type="match status" value="1"/>
</dbReference>
<dbReference type="PANTHER" id="PTHR11091:SF0">
    <property type="entry name" value="MALATE DEHYDROGENASE"/>
    <property type="match status" value="1"/>
</dbReference>
<reference evidence="3" key="1">
    <citation type="submission" date="2022-01" db="EMBL/GenBank/DDBJ databases">
        <authorList>
            <person name="King R."/>
        </authorList>
    </citation>
    <scope>NUCLEOTIDE SEQUENCE</scope>
</reference>